<dbReference type="Gene3D" id="3.40.50.300">
    <property type="entry name" value="P-loop containing nucleotide triphosphate hydrolases"/>
    <property type="match status" value="2"/>
</dbReference>
<dbReference type="PIRSF" id="PIRSF029347">
    <property type="entry name" value="RecF"/>
    <property type="match status" value="1"/>
</dbReference>
<dbReference type="RefSeq" id="WP_146473778.1">
    <property type="nucleotide sequence ID" value="NZ_BNCF01000006.1"/>
</dbReference>
<dbReference type="SUPFAM" id="SSF52540">
    <property type="entry name" value="P-loop containing nucleoside triphosphate hydrolases"/>
    <property type="match status" value="1"/>
</dbReference>
<sequence>MYISRFRLRNWKNFQSVDTRLGGRAFVIGPNASGKSNLLDGFRFLRDVARDGLKKAVDDQRGGISAIRCLAARRHSHIELLVELREAPSADGPPDWEYELVVNQDNNKRPQVIREVVRKGGAPVLMRPDESDEADPQRRTQTALEQISLNKEFRAVAEFFDSISYQHLLPQVVRDPRSFTSGVVSNDPFGRDFLLRILQTRADIRKSRLEKIRRALAVAVPQLVDLDAEMDKSGVPHLWGAYEHWRPNAARQNESQFSDGTLRLLGLLWSMFEGGGPLLLEEPEISLHPDVVRQIPRLFDKIQRERKIARQLIVSTHSEDLLSDPSIALEEIVLLVPSAEGTEIVTPTGADFAAVKSGLRPADVMLPKAAPKSVEQLTLAF</sequence>
<protein>
    <submittedName>
        <fullName evidence="2">Chromosome segregation protein SMC</fullName>
    </submittedName>
</protein>
<keyword evidence="3" id="KW-1185">Reference proteome</keyword>
<feature type="domain" description="ATPase AAA-type core" evidence="1">
    <location>
        <begin position="25"/>
        <end position="322"/>
    </location>
</feature>
<evidence type="ECO:0000313" key="3">
    <source>
        <dbReference type="Proteomes" id="UP000636453"/>
    </source>
</evidence>
<dbReference type="Proteomes" id="UP000636453">
    <property type="component" value="Unassembled WGS sequence"/>
</dbReference>
<evidence type="ECO:0000259" key="1">
    <source>
        <dbReference type="Pfam" id="PF13304"/>
    </source>
</evidence>
<dbReference type="PANTHER" id="PTHR32182">
    <property type="entry name" value="DNA REPLICATION AND REPAIR PROTEIN RECF"/>
    <property type="match status" value="1"/>
</dbReference>
<comment type="caution">
    <text evidence="2">The sequence shown here is derived from an EMBL/GenBank/DDBJ whole genome shotgun (WGS) entry which is preliminary data.</text>
</comment>
<dbReference type="GO" id="GO:0000731">
    <property type="term" value="P:DNA synthesis involved in DNA repair"/>
    <property type="evidence" value="ECO:0007669"/>
    <property type="project" value="TreeGrafter"/>
</dbReference>
<organism evidence="2 3">
    <name type="scientific">Vulcaniibacterium thermophilum</name>
    <dbReference type="NCBI Taxonomy" id="1169913"/>
    <lineage>
        <taxon>Bacteria</taxon>
        <taxon>Pseudomonadati</taxon>
        <taxon>Pseudomonadota</taxon>
        <taxon>Gammaproteobacteria</taxon>
        <taxon>Lysobacterales</taxon>
        <taxon>Lysobacteraceae</taxon>
        <taxon>Vulcaniibacterium</taxon>
    </lineage>
</organism>
<evidence type="ECO:0000313" key="2">
    <source>
        <dbReference type="EMBL" id="GHE32515.1"/>
    </source>
</evidence>
<reference evidence="2" key="1">
    <citation type="journal article" date="2014" name="Int. J. Syst. Evol. Microbiol.">
        <title>Complete genome sequence of Corynebacterium casei LMG S-19264T (=DSM 44701T), isolated from a smear-ripened cheese.</title>
        <authorList>
            <consortium name="US DOE Joint Genome Institute (JGI-PGF)"/>
            <person name="Walter F."/>
            <person name="Albersmeier A."/>
            <person name="Kalinowski J."/>
            <person name="Ruckert C."/>
        </authorList>
    </citation>
    <scope>NUCLEOTIDE SEQUENCE</scope>
    <source>
        <strain evidence="2">KCTC 32020</strain>
    </source>
</reference>
<dbReference type="OrthoDB" id="5572477at2"/>
<dbReference type="GO" id="GO:0016887">
    <property type="term" value="F:ATP hydrolysis activity"/>
    <property type="evidence" value="ECO:0007669"/>
    <property type="project" value="InterPro"/>
</dbReference>
<proteinExistence type="predicted"/>
<dbReference type="GO" id="GO:0005524">
    <property type="term" value="F:ATP binding"/>
    <property type="evidence" value="ECO:0007669"/>
    <property type="project" value="InterPro"/>
</dbReference>
<name>A0A918Z149_9GAMM</name>
<dbReference type="PANTHER" id="PTHR32182:SF22">
    <property type="entry name" value="ATP-DEPENDENT ENDONUCLEASE, OLD FAMILY-RELATED"/>
    <property type="match status" value="1"/>
</dbReference>
<dbReference type="InterPro" id="IPR014555">
    <property type="entry name" value="RecF-like"/>
</dbReference>
<accession>A0A918Z149</accession>
<dbReference type="InterPro" id="IPR027417">
    <property type="entry name" value="P-loop_NTPase"/>
</dbReference>
<dbReference type="GO" id="GO:0006302">
    <property type="term" value="P:double-strand break repair"/>
    <property type="evidence" value="ECO:0007669"/>
    <property type="project" value="TreeGrafter"/>
</dbReference>
<reference evidence="2" key="2">
    <citation type="submission" date="2020-09" db="EMBL/GenBank/DDBJ databases">
        <authorList>
            <person name="Sun Q."/>
            <person name="Kim S."/>
        </authorList>
    </citation>
    <scope>NUCLEOTIDE SEQUENCE</scope>
    <source>
        <strain evidence="2">KCTC 32020</strain>
    </source>
</reference>
<dbReference type="InterPro" id="IPR003959">
    <property type="entry name" value="ATPase_AAA_core"/>
</dbReference>
<dbReference type="AlphaFoldDB" id="A0A918Z149"/>
<dbReference type="Pfam" id="PF13304">
    <property type="entry name" value="AAA_21"/>
    <property type="match status" value="1"/>
</dbReference>
<dbReference type="EMBL" id="BNCF01000006">
    <property type="protein sequence ID" value="GHE32515.1"/>
    <property type="molecule type" value="Genomic_DNA"/>
</dbReference>
<gene>
    <name evidence="2" type="ORF">GCM10007167_13120</name>
</gene>